<dbReference type="InterPro" id="IPR050628">
    <property type="entry name" value="SNF2_RAD54_helicase_TF"/>
</dbReference>
<dbReference type="SMART" id="SM00487">
    <property type="entry name" value="DEXDc"/>
    <property type="match status" value="1"/>
</dbReference>
<dbReference type="PANTHER" id="PTHR45626:SF22">
    <property type="entry name" value="DNA REPAIR PROTEIN RAD5"/>
    <property type="match status" value="1"/>
</dbReference>
<keyword evidence="2" id="KW-0378">Hydrolase</keyword>
<feature type="compositionally biased region" description="Polar residues" evidence="4">
    <location>
        <begin position="20"/>
        <end position="29"/>
    </location>
</feature>
<dbReference type="InterPro" id="IPR027417">
    <property type="entry name" value="P-loop_NTPase"/>
</dbReference>
<evidence type="ECO:0000256" key="3">
    <source>
        <dbReference type="ARBA" id="ARBA00022840"/>
    </source>
</evidence>
<dbReference type="PANTHER" id="PTHR45626">
    <property type="entry name" value="TRANSCRIPTION TERMINATION FACTOR 2-RELATED"/>
    <property type="match status" value="1"/>
</dbReference>
<evidence type="ECO:0000313" key="8">
    <source>
        <dbReference type="Proteomes" id="UP001365542"/>
    </source>
</evidence>
<evidence type="ECO:0000259" key="6">
    <source>
        <dbReference type="PROSITE" id="PS51194"/>
    </source>
</evidence>
<gene>
    <name evidence="7" type="primary">MNN10_3</name>
    <name evidence="7" type="ORF">TWF694_011351</name>
</gene>
<dbReference type="Proteomes" id="UP001365542">
    <property type="component" value="Unassembled WGS sequence"/>
</dbReference>
<feature type="domain" description="Helicase ATP-binding" evidence="5">
    <location>
        <begin position="305"/>
        <end position="491"/>
    </location>
</feature>
<dbReference type="GO" id="GO:0006281">
    <property type="term" value="P:DNA repair"/>
    <property type="evidence" value="ECO:0007669"/>
    <property type="project" value="TreeGrafter"/>
</dbReference>
<keyword evidence="3" id="KW-0067">ATP-binding</keyword>
<dbReference type="Pfam" id="PF00271">
    <property type="entry name" value="Helicase_C"/>
    <property type="match status" value="1"/>
</dbReference>
<evidence type="ECO:0000259" key="5">
    <source>
        <dbReference type="PROSITE" id="PS51192"/>
    </source>
</evidence>
<dbReference type="SMART" id="SM00490">
    <property type="entry name" value="HELICc"/>
    <property type="match status" value="1"/>
</dbReference>
<accession>A0AAV9X641</accession>
<name>A0AAV9X641_9PEZI</name>
<protein>
    <submittedName>
        <fullName evidence="7">Alpha-1,6-mannosyltransferase, variant 2</fullName>
    </submittedName>
</protein>
<dbReference type="GO" id="GO:0016787">
    <property type="term" value="F:hydrolase activity"/>
    <property type="evidence" value="ECO:0007669"/>
    <property type="project" value="UniProtKB-KW"/>
</dbReference>
<keyword evidence="1" id="KW-0547">Nucleotide-binding</keyword>
<dbReference type="EMBL" id="JAVHJO010000009">
    <property type="protein sequence ID" value="KAK6537154.1"/>
    <property type="molecule type" value="Genomic_DNA"/>
</dbReference>
<proteinExistence type="predicted"/>
<dbReference type="CDD" id="cd18793">
    <property type="entry name" value="SF2_C_SNF"/>
    <property type="match status" value="1"/>
</dbReference>
<dbReference type="CDD" id="cd18008">
    <property type="entry name" value="DEXDc_SHPRH-like"/>
    <property type="match status" value="1"/>
</dbReference>
<dbReference type="Gene3D" id="3.40.50.300">
    <property type="entry name" value="P-loop containing nucleotide triphosphate hydrolases"/>
    <property type="match status" value="1"/>
</dbReference>
<dbReference type="InterPro" id="IPR038718">
    <property type="entry name" value="SNF2-like_sf"/>
</dbReference>
<sequence length="893" mass="101063">MADYHHCYINPPPAKRQRLENTSATTQDVSPIGHGASYDQICIETANILQGQANDTICFGMILGIQGECSFQAQNRPDFGPLPLYITLNSPKTFCSTIDTSVRGTIHSDEHVGMLTEILDEPSLQYQAMCTFEERNTGTKKKKKYLPLHTSCSISIILYGPTDLLEEIGDFFQSYDIFLQDPQACSLNVRYCNPHRLSAKDLALCPMTFELGQHGVLPGSFTWEEVPQKPDLLATILNSAEDLAEAIQPSIIQTSLERHQKQALNFMLQREHGWSFDGQRQDIWDYHRVGEDYIYINRISGSLQMEPPQQFRGGIIADPMGLGKTLSMIALVATDLPGYYGQYFVKREEITDYQSTQSAATLIVVPSPLLDTWEEQLQQHVFPSQISWIRHHGKSRLSHVSELTHFNVVLTSYHTILAEWRNTTEAKKSILFSTQWKRVILDEAHIVRNPGTRIAKAICDLSATSRWAVTGTPVQNRLGDLAALLKFLRAYPYCDIKHFEADITHLWKMGQVEEAISRLKRLCGCLLLRRSRETINLPRRSDVRCEVEFNAGERKLYDEIKDQAVLQIREAVIENANAPASRAFVNFIQKINSLRIICNMGLYYPTRHDGQKIRAATLWTELAQQAFDFQCEAGPITCHQCSSTLDISELLLSEPESQIQPQFSECLHFFCSECSQRPVTCGHQPPHPIAFVSTDRIIQEDTMIPISVHQVAPPKTPTLSLPPKVKALITQLTKHPSNTKSVVFSTWQMTLDIVENGLIEAGIKFERFDGKVPQKDRQAVLNRFRGDPSVRVLMLTLSCGAVGLTLTEASYAYLLEPHWNPTIEEQALARIYRIGQKNEVTTIRFFVKDTFEERVQEIQQSKKDLESLLFSTADTGRTGVSLAERLDRLCSLL</sequence>
<dbReference type="Gene3D" id="3.40.50.10810">
    <property type="entry name" value="Tandem AAA-ATPase domain"/>
    <property type="match status" value="1"/>
</dbReference>
<evidence type="ECO:0000256" key="1">
    <source>
        <dbReference type="ARBA" id="ARBA00022741"/>
    </source>
</evidence>
<dbReference type="AlphaFoldDB" id="A0AAV9X641"/>
<organism evidence="7 8">
    <name type="scientific">Orbilia ellipsospora</name>
    <dbReference type="NCBI Taxonomy" id="2528407"/>
    <lineage>
        <taxon>Eukaryota</taxon>
        <taxon>Fungi</taxon>
        <taxon>Dikarya</taxon>
        <taxon>Ascomycota</taxon>
        <taxon>Pezizomycotina</taxon>
        <taxon>Orbiliomycetes</taxon>
        <taxon>Orbiliales</taxon>
        <taxon>Orbiliaceae</taxon>
        <taxon>Orbilia</taxon>
    </lineage>
</organism>
<evidence type="ECO:0000256" key="4">
    <source>
        <dbReference type="SAM" id="MobiDB-lite"/>
    </source>
</evidence>
<dbReference type="GO" id="GO:0008094">
    <property type="term" value="F:ATP-dependent activity, acting on DNA"/>
    <property type="evidence" value="ECO:0007669"/>
    <property type="project" value="TreeGrafter"/>
</dbReference>
<evidence type="ECO:0000256" key="2">
    <source>
        <dbReference type="ARBA" id="ARBA00022801"/>
    </source>
</evidence>
<comment type="caution">
    <text evidence="7">The sequence shown here is derived from an EMBL/GenBank/DDBJ whole genome shotgun (WGS) entry which is preliminary data.</text>
</comment>
<evidence type="ECO:0000313" key="7">
    <source>
        <dbReference type="EMBL" id="KAK6537154.1"/>
    </source>
</evidence>
<feature type="region of interest" description="Disordered" evidence="4">
    <location>
        <begin position="9"/>
        <end position="30"/>
    </location>
</feature>
<keyword evidence="8" id="KW-1185">Reference proteome</keyword>
<dbReference type="InterPro" id="IPR000330">
    <property type="entry name" value="SNF2_N"/>
</dbReference>
<dbReference type="GO" id="GO:0005524">
    <property type="term" value="F:ATP binding"/>
    <property type="evidence" value="ECO:0007669"/>
    <property type="project" value="UniProtKB-KW"/>
</dbReference>
<dbReference type="PROSITE" id="PS51192">
    <property type="entry name" value="HELICASE_ATP_BIND_1"/>
    <property type="match status" value="1"/>
</dbReference>
<dbReference type="InterPro" id="IPR014001">
    <property type="entry name" value="Helicase_ATP-bd"/>
</dbReference>
<dbReference type="InterPro" id="IPR001650">
    <property type="entry name" value="Helicase_C-like"/>
</dbReference>
<reference evidence="7 8" key="1">
    <citation type="submission" date="2019-10" db="EMBL/GenBank/DDBJ databases">
        <authorList>
            <person name="Palmer J.M."/>
        </authorList>
    </citation>
    <scope>NUCLEOTIDE SEQUENCE [LARGE SCALE GENOMIC DNA]</scope>
    <source>
        <strain evidence="7 8">TWF694</strain>
    </source>
</reference>
<dbReference type="SUPFAM" id="SSF52540">
    <property type="entry name" value="P-loop containing nucleoside triphosphate hydrolases"/>
    <property type="match status" value="2"/>
</dbReference>
<dbReference type="GO" id="GO:0005634">
    <property type="term" value="C:nucleus"/>
    <property type="evidence" value="ECO:0007669"/>
    <property type="project" value="TreeGrafter"/>
</dbReference>
<dbReference type="Pfam" id="PF00176">
    <property type="entry name" value="SNF2-rel_dom"/>
    <property type="match status" value="1"/>
</dbReference>
<dbReference type="InterPro" id="IPR049730">
    <property type="entry name" value="SNF2/RAD54-like_C"/>
</dbReference>
<dbReference type="PROSITE" id="PS51194">
    <property type="entry name" value="HELICASE_CTER"/>
    <property type="match status" value="1"/>
</dbReference>
<feature type="domain" description="Helicase C-terminal" evidence="6">
    <location>
        <begin position="724"/>
        <end position="876"/>
    </location>
</feature>